<keyword evidence="2" id="KW-0732">Signal</keyword>
<dbReference type="AlphaFoldDB" id="D1PVS4"/>
<dbReference type="InterPro" id="IPR013783">
    <property type="entry name" value="Ig-like_fold"/>
</dbReference>
<dbReference type="RefSeq" id="WP_007173173.1">
    <property type="nucleotide sequence ID" value="NZ_GG704780.1"/>
</dbReference>
<organism evidence="5 6">
    <name type="scientific">Hallella bergensis DSM 17361</name>
    <dbReference type="NCBI Taxonomy" id="585502"/>
    <lineage>
        <taxon>Bacteria</taxon>
        <taxon>Pseudomonadati</taxon>
        <taxon>Bacteroidota</taxon>
        <taxon>Bacteroidia</taxon>
        <taxon>Bacteroidales</taxon>
        <taxon>Prevotellaceae</taxon>
        <taxon>Hallella</taxon>
    </lineage>
</organism>
<accession>D1PVS4</accession>
<dbReference type="eggNOG" id="ENOG502ZAXA">
    <property type="taxonomic scope" value="Bacteria"/>
</dbReference>
<feature type="chain" id="PRO_5003024916" evidence="2">
    <location>
        <begin position="20"/>
        <end position="865"/>
    </location>
</feature>
<proteinExistence type="predicted"/>
<name>D1PVS4_9BACT</name>
<dbReference type="Gene3D" id="1.50.10.100">
    <property type="entry name" value="Chondroitin AC/alginate lyase"/>
    <property type="match status" value="1"/>
</dbReference>
<dbReference type="SUPFAM" id="SSF48230">
    <property type="entry name" value="Chondroitin AC/alginate lyase"/>
    <property type="match status" value="1"/>
</dbReference>
<dbReference type="Proteomes" id="UP000003160">
    <property type="component" value="Unassembled WGS sequence"/>
</dbReference>
<reference evidence="5 6" key="1">
    <citation type="submission" date="2009-10" db="EMBL/GenBank/DDBJ databases">
        <authorList>
            <person name="Qin X."/>
            <person name="Bachman B."/>
            <person name="Battles P."/>
            <person name="Bell A."/>
            <person name="Bess C."/>
            <person name="Bickham C."/>
            <person name="Chaboub L."/>
            <person name="Chen D."/>
            <person name="Coyle M."/>
            <person name="Deiros D.R."/>
            <person name="Dinh H."/>
            <person name="Forbes L."/>
            <person name="Fowler G."/>
            <person name="Francisco L."/>
            <person name="Fu Q."/>
            <person name="Gubbala S."/>
            <person name="Hale W."/>
            <person name="Han Y."/>
            <person name="Hemphill L."/>
            <person name="Highlander S.K."/>
            <person name="Hirani K."/>
            <person name="Hogues M."/>
            <person name="Jackson L."/>
            <person name="Jakkamsetti A."/>
            <person name="Javaid M."/>
            <person name="Jiang H."/>
            <person name="Korchina V."/>
            <person name="Kovar C."/>
            <person name="Lara F."/>
            <person name="Lee S."/>
            <person name="Mata R."/>
            <person name="Mathew T."/>
            <person name="Moen C."/>
            <person name="Morales K."/>
            <person name="Munidasa M."/>
            <person name="Nazareth L."/>
            <person name="Ngo R."/>
            <person name="Nguyen L."/>
            <person name="Okwuonu G."/>
            <person name="Ongeri F."/>
            <person name="Patil S."/>
            <person name="Petrosino J."/>
            <person name="Pham C."/>
            <person name="Pham P."/>
            <person name="Pu L.-L."/>
            <person name="Puazo M."/>
            <person name="Raj R."/>
            <person name="Reid J."/>
            <person name="Rouhana J."/>
            <person name="Saada N."/>
            <person name="Shang Y."/>
            <person name="Simmons D."/>
            <person name="Thornton R."/>
            <person name="Warren J."/>
            <person name="Weissenberger G."/>
            <person name="Zhang J."/>
            <person name="Zhang L."/>
            <person name="Zhou C."/>
            <person name="Zhu D."/>
            <person name="Muzny D."/>
            <person name="Worley K."/>
            <person name="Gibbs R."/>
        </authorList>
    </citation>
    <scope>NUCLEOTIDE SEQUENCE [LARGE SCALE GENOMIC DNA]</scope>
    <source>
        <strain evidence="5 6">DSM 17361</strain>
    </source>
</reference>
<dbReference type="GO" id="GO:0016829">
    <property type="term" value="F:lyase activity"/>
    <property type="evidence" value="ECO:0007669"/>
    <property type="project" value="InterPro"/>
</dbReference>
<dbReference type="HOGENOM" id="CLU_016255_0_0_10"/>
<sequence length="865" mass="98963">MTRFAIALSMTLLPLGLWAAKPENQSRIWLTQSTLMNETRVTPSPLDGAVVSDRAVSFQWKLEEDNGRGSGLDGFEVQHKTDKSKLLYALRYARTKDFNKDAVQVQTPWPFYNPEKDLAPGVWYWQYGYVKKDGISWGSIQKLTVEQRPDKFLPPSAREFLSKVPATHPRVLVMKDEWDDLIQKSKGKQEYRWYCKKAEEVLKKPMKAVNDINTSQVPKLKNQMQIKAFLTRESRRIIDKEEANCEALIRAYLLTRDKRYARGALDRILTMIDWDKDPNVKGDFNDATLLSLASMAYDSFYNILTPKEKSTLFEAVKEKATKFYNSYNNDLEIYIADNHVWQMTYRILTMAAVSVYGELNEANTWLNYCYNVWLARLPGLNKDGAWHNGDSYFTVNTRTLIEVPYYFGKLTGFDFFKDPWYQGNVMYTIFQQPPFSKSGGNGSSHLKVTRPRPIRVGYLDALARLTGNSYAADYVKITLREEPNYLRKAFLNKPGDLSWFRLLCDKPLPTGKGLKDLPSGYVFPQTGLASFMTNWSDFKHNAMWSFRSSPYGSTSHALANQNAFNTFYGGKSLFYSSGHHVAFTDKHAVYCHRGTRAHNTILADGMGQRIGTEGYGWIPRSYVGDSIGYVLGDASNAYGKVISKLWLQRGKESDLDYSPANGWDENHVKTFRRHMVNLGNSGLIFIYDELEGDRPIVWNYLLHTVAEPIQAKQENDFVHVKATHGDGVSDAYLLGSGQLSIAVTDTFFLKPVSWLRMDEKGKFEEYPNHWHFTANSEKSAVYRFATIIDTHNKASKAVKPTLIGKDQIKVGNWMIRLNLGKMNAPMFEITNAEGKDRISYHGEETMILENGKQTLLRDEFPELEI</sequence>
<evidence type="ECO:0000313" key="6">
    <source>
        <dbReference type="Proteomes" id="UP000003160"/>
    </source>
</evidence>
<feature type="domain" description="Heparinase II/III-like C-terminal" evidence="3">
    <location>
        <begin position="523"/>
        <end position="715"/>
    </location>
</feature>
<dbReference type="Pfam" id="PF16332">
    <property type="entry name" value="DUF4962"/>
    <property type="match status" value="1"/>
</dbReference>
<dbReference type="InterPro" id="IPR012480">
    <property type="entry name" value="Hepar_II_III_C"/>
</dbReference>
<dbReference type="InterPro" id="IPR032518">
    <property type="entry name" value="HepII_N"/>
</dbReference>
<dbReference type="EMBL" id="ACKS01000044">
    <property type="protein sequence ID" value="EFA44512.1"/>
    <property type="molecule type" value="Genomic_DNA"/>
</dbReference>
<dbReference type="InterPro" id="IPR008929">
    <property type="entry name" value="Chondroitin_lyas"/>
</dbReference>
<feature type="signal peptide" evidence="2">
    <location>
        <begin position="1"/>
        <end position="19"/>
    </location>
</feature>
<keyword evidence="6" id="KW-1185">Reference proteome</keyword>
<comment type="caution">
    <text evidence="5">The sequence shown here is derived from an EMBL/GenBank/DDBJ whole genome shotgun (WGS) entry which is preliminary data.</text>
</comment>
<dbReference type="Gene3D" id="2.60.40.10">
    <property type="entry name" value="Immunoglobulins"/>
    <property type="match status" value="1"/>
</dbReference>
<evidence type="ECO:0000259" key="4">
    <source>
        <dbReference type="Pfam" id="PF16332"/>
    </source>
</evidence>
<feature type="domain" description="Heparinase II N-terminal" evidence="4">
    <location>
        <begin position="34"/>
        <end position="506"/>
    </location>
</feature>
<comment type="subcellular location">
    <subcellularLocation>
        <location evidence="1">Cell envelope</location>
    </subcellularLocation>
</comment>
<evidence type="ECO:0000259" key="3">
    <source>
        <dbReference type="Pfam" id="PF07940"/>
    </source>
</evidence>
<gene>
    <name evidence="5" type="ORF">HMPREF0645_1059</name>
</gene>
<protein>
    <submittedName>
        <fullName evidence="5">Heparinase II/III-like protein</fullName>
    </submittedName>
</protein>
<evidence type="ECO:0000256" key="1">
    <source>
        <dbReference type="ARBA" id="ARBA00004196"/>
    </source>
</evidence>
<evidence type="ECO:0000256" key="2">
    <source>
        <dbReference type="SAM" id="SignalP"/>
    </source>
</evidence>
<dbReference type="GO" id="GO:0030313">
    <property type="term" value="C:cell envelope"/>
    <property type="evidence" value="ECO:0007669"/>
    <property type="project" value="UniProtKB-SubCell"/>
</dbReference>
<dbReference type="Gene3D" id="2.70.98.70">
    <property type="match status" value="1"/>
</dbReference>
<evidence type="ECO:0000313" key="5">
    <source>
        <dbReference type="EMBL" id="EFA44512.1"/>
    </source>
</evidence>
<dbReference type="Pfam" id="PF07940">
    <property type="entry name" value="Hepar_II_III_C"/>
    <property type="match status" value="1"/>
</dbReference>